<dbReference type="KEGG" id="tac:Ta0874"/>
<dbReference type="InParanoid" id="Q9HJT9"/>
<proteinExistence type="predicted"/>
<organism evidence="1 2">
    <name type="scientific">Thermoplasma acidophilum (strain ATCC 25905 / DSM 1728 / JCM 9062 / NBRC 15155 / AMRC-C165)</name>
    <dbReference type="NCBI Taxonomy" id="273075"/>
    <lineage>
        <taxon>Archaea</taxon>
        <taxon>Methanobacteriati</taxon>
        <taxon>Thermoplasmatota</taxon>
        <taxon>Thermoplasmata</taxon>
        <taxon>Thermoplasmatales</taxon>
        <taxon>Thermoplasmataceae</taxon>
        <taxon>Thermoplasma</taxon>
    </lineage>
</organism>
<evidence type="ECO:0000313" key="1">
    <source>
        <dbReference type="EMBL" id="CAC12003.1"/>
    </source>
</evidence>
<keyword evidence="2" id="KW-1185">Reference proteome</keyword>
<dbReference type="STRING" id="273075.gene:9572088"/>
<reference evidence="1 2" key="1">
    <citation type="journal article" date="2000" name="Nature">
        <title>The genome sequence of the thermoacidophilic scavenger Thermoplasma acidophilum.</title>
        <authorList>
            <person name="Ruepp A."/>
            <person name="Graml W."/>
            <person name="Santos-Martinez M.L."/>
            <person name="Koretke K.K."/>
            <person name="Volker C."/>
            <person name="Mewes H.W."/>
            <person name="Frishman D."/>
            <person name="Stocker S."/>
            <person name="Lupas A.N."/>
            <person name="Baumeister W."/>
        </authorList>
    </citation>
    <scope>NUCLEOTIDE SEQUENCE [LARGE SCALE GENOMIC DNA]</scope>
    <source>
        <strain evidence="2">ATCC 25905 / DSM 1728 / JCM 9062 / NBRC 15155 / AMRC-C165</strain>
    </source>
</reference>
<dbReference type="PaxDb" id="273075-Ta0874"/>
<dbReference type="EMBL" id="AL445065">
    <property type="protein sequence ID" value="CAC12003.1"/>
    <property type="molecule type" value="Genomic_DNA"/>
</dbReference>
<dbReference type="Proteomes" id="UP000001024">
    <property type="component" value="Chromosome"/>
</dbReference>
<dbReference type="eggNOG" id="arCOG07395">
    <property type="taxonomic scope" value="Archaea"/>
</dbReference>
<evidence type="ECO:0000313" key="2">
    <source>
        <dbReference type="Proteomes" id="UP000001024"/>
    </source>
</evidence>
<dbReference type="HOGENOM" id="CLU_1014183_0_0_2"/>
<gene>
    <name evidence="1" type="ordered locus">Ta0874</name>
</gene>
<dbReference type="EnsemblBacteria" id="CAC12003">
    <property type="protein sequence ID" value="CAC12003"/>
    <property type="gene ID" value="CAC12003"/>
</dbReference>
<name>Q9HJT9_THEAC</name>
<dbReference type="AlphaFoldDB" id="Q9HJT9"/>
<sequence length="274" mass="29854">MLIFVIVVTLLTAYASWYVPLQEQRSQQDFYQNSISAESELSAKLMQGYNFVQSFPAGISGGFGNTFDTYLSFVNISYGALSMKFMIIYSTAGKNMSENYTIDYTQAGLISAYPSSSFLSQIAINDYGSFLTDGSVFYGPLYIHISNTSFSASLARMNGENFSESSSSSLYVSGTVLTKTSSIFAVNGATNINGTAATVRSIKLLDLNYTINGPFADSLEKYIMVESGMGPISGNISVGSYRFSLVSNRMVISLTSPLDLDAMDLLYLSYYVSL</sequence>
<accession>Q9HJT9</accession>
<protein>
    <submittedName>
        <fullName evidence="1">Uncharacterized protein</fullName>
    </submittedName>
</protein>